<evidence type="ECO:0000313" key="3">
    <source>
        <dbReference type="Proteomes" id="UP000789706"/>
    </source>
</evidence>
<protein>
    <submittedName>
        <fullName evidence="2">9297_t:CDS:1</fullName>
    </submittedName>
</protein>
<dbReference type="Proteomes" id="UP000789706">
    <property type="component" value="Unassembled WGS sequence"/>
</dbReference>
<dbReference type="AlphaFoldDB" id="A0A9N9F7D8"/>
<name>A0A9N9F7D8_9GLOM</name>
<feature type="region of interest" description="Disordered" evidence="1">
    <location>
        <begin position="32"/>
        <end position="111"/>
    </location>
</feature>
<feature type="compositionally biased region" description="Polar residues" evidence="1">
    <location>
        <begin position="70"/>
        <end position="95"/>
    </location>
</feature>
<comment type="caution">
    <text evidence="2">The sequence shown here is derived from an EMBL/GenBank/DDBJ whole genome shotgun (WGS) entry which is preliminary data.</text>
</comment>
<dbReference type="EMBL" id="CAJVPK010000472">
    <property type="protein sequence ID" value="CAG8514725.1"/>
    <property type="molecule type" value="Genomic_DNA"/>
</dbReference>
<accession>A0A9N9F7D8</accession>
<gene>
    <name evidence="2" type="ORF">DEBURN_LOCUS5358</name>
</gene>
<keyword evidence="3" id="KW-1185">Reference proteome</keyword>
<dbReference type="InterPro" id="IPR036629">
    <property type="entry name" value="YjbJ_sf"/>
</dbReference>
<feature type="compositionally biased region" description="Polar residues" evidence="1">
    <location>
        <begin position="36"/>
        <end position="48"/>
    </location>
</feature>
<evidence type="ECO:0000313" key="2">
    <source>
        <dbReference type="EMBL" id="CAG8514725.1"/>
    </source>
</evidence>
<dbReference type="OrthoDB" id="9999611at2759"/>
<feature type="compositionally biased region" description="Basic and acidic residues" evidence="1">
    <location>
        <begin position="97"/>
        <end position="111"/>
    </location>
</feature>
<proteinExistence type="predicted"/>
<dbReference type="SUPFAM" id="SSF69047">
    <property type="entry name" value="Hypothetical protein YjbJ"/>
    <property type="match status" value="1"/>
</dbReference>
<organism evidence="2 3">
    <name type="scientific">Diversispora eburnea</name>
    <dbReference type="NCBI Taxonomy" id="1213867"/>
    <lineage>
        <taxon>Eukaryota</taxon>
        <taxon>Fungi</taxon>
        <taxon>Fungi incertae sedis</taxon>
        <taxon>Mucoromycota</taxon>
        <taxon>Glomeromycotina</taxon>
        <taxon>Glomeromycetes</taxon>
        <taxon>Diversisporales</taxon>
        <taxon>Diversisporaceae</taxon>
        <taxon>Diversispora</taxon>
    </lineage>
</organism>
<reference evidence="2" key="1">
    <citation type="submission" date="2021-06" db="EMBL/GenBank/DDBJ databases">
        <authorList>
            <person name="Kallberg Y."/>
            <person name="Tangrot J."/>
            <person name="Rosling A."/>
        </authorList>
    </citation>
    <scope>NUCLEOTIDE SEQUENCE</scope>
    <source>
        <strain evidence="2">AZ414A</strain>
    </source>
</reference>
<sequence>MSSNTNTNETPSKMSSSANYYQGAAKEQIGKILGNEQMQTEGLSQKLQAQDVYNAAQERDNQQKEESNRQVKNTADNVTGTVKENTGKILNNPQLEKSGKAQREQSKEQQH</sequence>
<feature type="compositionally biased region" description="Basic and acidic residues" evidence="1">
    <location>
        <begin position="57"/>
        <end position="69"/>
    </location>
</feature>
<evidence type="ECO:0000256" key="1">
    <source>
        <dbReference type="SAM" id="MobiDB-lite"/>
    </source>
</evidence>